<feature type="domain" description="AB hydrolase-1" evidence="1">
    <location>
        <begin position="12"/>
        <end position="262"/>
    </location>
</feature>
<dbReference type="GO" id="GO:0016787">
    <property type="term" value="F:hydrolase activity"/>
    <property type="evidence" value="ECO:0007669"/>
    <property type="project" value="UniProtKB-KW"/>
</dbReference>
<dbReference type="SUPFAM" id="SSF53474">
    <property type="entry name" value="alpha/beta-Hydrolases"/>
    <property type="match status" value="1"/>
</dbReference>
<evidence type="ECO:0000313" key="3">
    <source>
        <dbReference type="Proteomes" id="UP001201262"/>
    </source>
</evidence>
<dbReference type="InterPro" id="IPR050266">
    <property type="entry name" value="AB_hydrolase_sf"/>
</dbReference>
<dbReference type="GeneID" id="70252807"/>
<protein>
    <submittedName>
        <fullName evidence="2">Alpha/Beta hydrolase protein</fullName>
    </submittedName>
</protein>
<dbReference type="InterPro" id="IPR029058">
    <property type="entry name" value="AB_hydrolase_fold"/>
</dbReference>
<dbReference type="Proteomes" id="UP001201262">
    <property type="component" value="Unassembled WGS sequence"/>
</dbReference>
<dbReference type="RefSeq" id="XP_046066522.1">
    <property type="nucleotide sequence ID" value="XM_046222521.1"/>
</dbReference>
<organism evidence="2 3">
    <name type="scientific">Talaromyces proteolyticus</name>
    <dbReference type="NCBI Taxonomy" id="1131652"/>
    <lineage>
        <taxon>Eukaryota</taxon>
        <taxon>Fungi</taxon>
        <taxon>Dikarya</taxon>
        <taxon>Ascomycota</taxon>
        <taxon>Pezizomycotina</taxon>
        <taxon>Eurotiomycetes</taxon>
        <taxon>Eurotiomycetidae</taxon>
        <taxon>Eurotiales</taxon>
        <taxon>Trichocomaceae</taxon>
        <taxon>Talaromyces</taxon>
        <taxon>Talaromyces sect. Bacilispori</taxon>
    </lineage>
</organism>
<keyword evidence="3" id="KW-1185">Reference proteome</keyword>
<proteinExistence type="predicted"/>
<dbReference type="AlphaFoldDB" id="A0AAD4KF93"/>
<evidence type="ECO:0000313" key="2">
    <source>
        <dbReference type="EMBL" id="KAH8690239.1"/>
    </source>
</evidence>
<dbReference type="Gene3D" id="3.40.50.1820">
    <property type="entry name" value="alpha/beta hydrolase"/>
    <property type="match status" value="1"/>
</dbReference>
<comment type="caution">
    <text evidence="2">The sequence shown here is derived from an EMBL/GenBank/DDBJ whole genome shotgun (WGS) entry which is preliminary data.</text>
</comment>
<evidence type="ECO:0000259" key="1">
    <source>
        <dbReference type="Pfam" id="PF12697"/>
    </source>
</evidence>
<dbReference type="PANTHER" id="PTHR43798:SF33">
    <property type="entry name" value="HYDROLASE, PUTATIVE (AFU_ORTHOLOGUE AFUA_2G14860)-RELATED"/>
    <property type="match status" value="1"/>
</dbReference>
<reference evidence="2" key="1">
    <citation type="submission" date="2021-12" db="EMBL/GenBank/DDBJ databases">
        <title>Convergent genome expansion in fungi linked to evolution of root-endophyte symbiosis.</title>
        <authorList>
            <consortium name="DOE Joint Genome Institute"/>
            <person name="Ke Y.-H."/>
            <person name="Bonito G."/>
            <person name="Liao H.-L."/>
            <person name="Looney B."/>
            <person name="Rojas-Flechas A."/>
            <person name="Nash J."/>
            <person name="Hameed K."/>
            <person name="Schadt C."/>
            <person name="Martin F."/>
            <person name="Crous P.W."/>
            <person name="Miettinen O."/>
            <person name="Magnuson J.K."/>
            <person name="Labbe J."/>
            <person name="Jacobson D."/>
            <person name="Doktycz M.J."/>
            <person name="Veneault-Fourrey C."/>
            <person name="Kuo A."/>
            <person name="Mondo S."/>
            <person name="Calhoun S."/>
            <person name="Riley R."/>
            <person name="Ohm R."/>
            <person name="LaButti K."/>
            <person name="Andreopoulos B."/>
            <person name="Pangilinan J."/>
            <person name="Nolan M."/>
            <person name="Tritt A."/>
            <person name="Clum A."/>
            <person name="Lipzen A."/>
            <person name="Daum C."/>
            <person name="Barry K."/>
            <person name="Grigoriev I.V."/>
            <person name="Vilgalys R."/>
        </authorList>
    </citation>
    <scope>NUCLEOTIDE SEQUENCE</scope>
    <source>
        <strain evidence="2">PMI_201</strain>
    </source>
</reference>
<dbReference type="PANTHER" id="PTHR43798">
    <property type="entry name" value="MONOACYLGLYCEROL LIPASE"/>
    <property type="match status" value="1"/>
</dbReference>
<dbReference type="InterPro" id="IPR000073">
    <property type="entry name" value="AB_hydrolase_1"/>
</dbReference>
<sequence length="274" mass="30123">MAELTTASKPSIVLIHGLWMTPLSWEHWIPYLEAKGYNVLAPGWPGVDERTPEQIREDPKPIADKTIDQIVDHYASIIAALPLPPIIIGHSFGGLFTQVLLSRGYGCAGIALCPAQPTGIFGLPFSTIKATIPVLSNPFNVHSTVKITAEQFHYCFGNHMTREASDVLYNRYAIPSVAHVLWQEAVGMLKKTGPGQVDFGKQDRAPLLLVAGTKDHLVSQTTALKGFEAYQEGKSNAVVEMKVFEGRSHGIVNQDKWEKVADFSVAFAEKNMKK</sequence>
<accession>A0AAD4KF93</accession>
<dbReference type="EMBL" id="JAJTJA010000014">
    <property type="protein sequence ID" value="KAH8690239.1"/>
    <property type="molecule type" value="Genomic_DNA"/>
</dbReference>
<keyword evidence="2" id="KW-0378">Hydrolase</keyword>
<dbReference type="Pfam" id="PF12697">
    <property type="entry name" value="Abhydrolase_6"/>
    <property type="match status" value="1"/>
</dbReference>
<dbReference type="GO" id="GO:0016020">
    <property type="term" value="C:membrane"/>
    <property type="evidence" value="ECO:0007669"/>
    <property type="project" value="TreeGrafter"/>
</dbReference>
<gene>
    <name evidence="2" type="ORF">BGW36DRAFT_68786</name>
</gene>
<name>A0AAD4KF93_9EURO</name>